<proteinExistence type="predicted"/>
<dbReference type="Proteomes" id="UP000572754">
    <property type="component" value="Unassembled WGS sequence"/>
</dbReference>
<dbReference type="EMBL" id="JAAQPE010000649">
    <property type="protein sequence ID" value="KAF5657401.1"/>
    <property type="molecule type" value="Genomic_DNA"/>
</dbReference>
<evidence type="ECO:0000313" key="2">
    <source>
        <dbReference type="EMBL" id="KAF5657401.1"/>
    </source>
</evidence>
<organism evidence="2 3">
    <name type="scientific">Fusarium circinatum</name>
    <name type="common">Pitch canker fungus</name>
    <name type="synonym">Gibberella circinata</name>
    <dbReference type="NCBI Taxonomy" id="48490"/>
    <lineage>
        <taxon>Eukaryota</taxon>
        <taxon>Fungi</taxon>
        <taxon>Dikarya</taxon>
        <taxon>Ascomycota</taxon>
        <taxon>Pezizomycotina</taxon>
        <taxon>Sordariomycetes</taxon>
        <taxon>Hypocreomycetidae</taxon>
        <taxon>Hypocreales</taxon>
        <taxon>Nectriaceae</taxon>
        <taxon>Fusarium</taxon>
        <taxon>Fusarium fujikuroi species complex</taxon>
    </lineage>
</organism>
<keyword evidence="3" id="KW-1185">Reference proteome</keyword>
<evidence type="ECO:0000256" key="1">
    <source>
        <dbReference type="SAM" id="MobiDB-lite"/>
    </source>
</evidence>
<gene>
    <name evidence="2" type="ORF">FCIRC_13279</name>
</gene>
<protein>
    <submittedName>
        <fullName evidence="2">Uncharacterized protein</fullName>
    </submittedName>
</protein>
<sequence>MRRKRQLGTGDSEYLTDSFIVEFHRKIYDAQTQLRTAAVASAATTVHGLAIETLRIQTEINDTLRAILGTLRNRYGTIPSNSGDEGRTNGPKTGRKRSAPRGDGKEADGGKKPRTK</sequence>
<reference evidence="3" key="1">
    <citation type="journal article" date="2020" name="BMC Genomics">
        <title>Correction to: Identification and distribution of gene clusters required for synthesis of sphingolipid metabolism inhibitors in diverse species of the filamentous fungus Fusarium.</title>
        <authorList>
            <person name="Kim H.S."/>
            <person name="Lohmar J.M."/>
            <person name="Busman M."/>
            <person name="Brown D.W."/>
            <person name="Naumann T.A."/>
            <person name="Divon H.H."/>
            <person name="Lysoe E."/>
            <person name="Uhlig S."/>
            <person name="Proctor R.H."/>
        </authorList>
    </citation>
    <scope>NUCLEOTIDE SEQUENCE [LARGE SCALE GENOMIC DNA]</scope>
    <source>
        <strain evidence="3">NRRL 25331</strain>
    </source>
</reference>
<reference evidence="2 3" key="2">
    <citation type="submission" date="2020-05" db="EMBL/GenBank/DDBJ databases">
        <title>Identification and distribution of gene clusters putatively required for synthesis of sphingolipid metabolism inhibitors in phylogenetically diverse species of the filamentous fungus Fusarium.</title>
        <authorList>
            <person name="Kim H.-S."/>
            <person name="Busman M."/>
            <person name="Brown D.W."/>
            <person name="Divon H."/>
            <person name="Uhlig S."/>
            <person name="Proctor R.H."/>
        </authorList>
    </citation>
    <scope>NUCLEOTIDE SEQUENCE [LARGE SCALE GENOMIC DNA]</scope>
    <source>
        <strain evidence="2 3">NRRL 25331</strain>
    </source>
</reference>
<feature type="compositionally biased region" description="Basic and acidic residues" evidence="1">
    <location>
        <begin position="100"/>
        <end position="116"/>
    </location>
</feature>
<accession>A0A8H5SQZ7</accession>
<comment type="caution">
    <text evidence="2">The sequence shown here is derived from an EMBL/GenBank/DDBJ whole genome shotgun (WGS) entry which is preliminary data.</text>
</comment>
<feature type="region of interest" description="Disordered" evidence="1">
    <location>
        <begin position="74"/>
        <end position="116"/>
    </location>
</feature>
<dbReference type="AlphaFoldDB" id="A0A8H5SQZ7"/>
<evidence type="ECO:0000313" key="3">
    <source>
        <dbReference type="Proteomes" id="UP000572754"/>
    </source>
</evidence>
<name>A0A8H5SQZ7_FUSCI</name>